<organism evidence="1 2">
    <name type="scientific">Larimichthys crocea</name>
    <name type="common">Large yellow croaker</name>
    <name type="synonym">Pseudosciaena crocea</name>
    <dbReference type="NCBI Taxonomy" id="215358"/>
    <lineage>
        <taxon>Eukaryota</taxon>
        <taxon>Metazoa</taxon>
        <taxon>Chordata</taxon>
        <taxon>Craniata</taxon>
        <taxon>Vertebrata</taxon>
        <taxon>Euteleostomi</taxon>
        <taxon>Actinopterygii</taxon>
        <taxon>Neopterygii</taxon>
        <taxon>Teleostei</taxon>
        <taxon>Neoteleostei</taxon>
        <taxon>Acanthomorphata</taxon>
        <taxon>Eupercaria</taxon>
        <taxon>Sciaenidae</taxon>
        <taxon>Larimichthys</taxon>
    </lineage>
</organism>
<protein>
    <submittedName>
        <fullName evidence="1">Uncharacterized protein</fullName>
    </submittedName>
</protein>
<comment type="caution">
    <text evidence="1">The sequence shown here is derived from an EMBL/GenBank/DDBJ whole genome shotgun (WGS) entry which is preliminary data.</text>
</comment>
<reference evidence="1" key="1">
    <citation type="submission" date="2018-11" db="EMBL/GenBank/DDBJ databases">
        <title>The sequence and de novo assembly of Larimichthys crocea genome using PacBio and Hi-C technologies.</title>
        <authorList>
            <person name="Xu P."/>
            <person name="Chen B."/>
            <person name="Zhou Z."/>
            <person name="Ke Q."/>
            <person name="Wu Y."/>
            <person name="Bai H."/>
            <person name="Pu F."/>
        </authorList>
    </citation>
    <scope>NUCLEOTIDE SEQUENCE</scope>
    <source>
        <tissue evidence="1">Muscle</tissue>
    </source>
</reference>
<evidence type="ECO:0000313" key="2">
    <source>
        <dbReference type="Proteomes" id="UP000793456"/>
    </source>
</evidence>
<gene>
    <name evidence="1" type="ORF">E3U43_016097</name>
</gene>
<dbReference type="EMBL" id="CM011692">
    <property type="protein sequence ID" value="TMS06338.1"/>
    <property type="molecule type" value="Genomic_DNA"/>
</dbReference>
<sequence length="104" mass="11616">MYIQAGFVRPPQHCQASHILCKYGLLRSFTEAFSPVQSPQILISQVTVVGFKPVCAADITIRALQINLGTPFFAFPVTTVCCLLLRLLINPLTFYITVVIKFQK</sequence>
<proteinExistence type="predicted"/>
<accession>A0ACD3QIG6</accession>
<keyword evidence="2" id="KW-1185">Reference proteome</keyword>
<evidence type="ECO:0000313" key="1">
    <source>
        <dbReference type="EMBL" id="TMS06338.1"/>
    </source>
</evidence>
<dbReference type="Proteomes" id="UP000793456">
    <property type="component" value="Chromosome XIX"/>
</dbReference>
<name>A0ACD3QIG6_LARCR</name>